<keyword evidence="3" id="KW-1185">Reference proteome</keyword>
<sequence>MRGGSLTEEAPWRAVRLVVNRRVCDAVALRLRSCLTGPGPGCVWDCPAAPGERRIPGWPRQGRAPRGAEYQRTTTGPEVRYSDAALCGASLEVDGLPGGARLLRQGGSGPRLPVRWSPMRVVCSGRLGYLDRTDS</sequence>
<reference evidence="2" key="1">
    <citation type="journal article" date="2022" name="bioRxiv">
        <title>Sequencing and chromosome-scale assembly of the giantPleurodeles waltlgenome.</title>
        <authorList>
            <person name="Brown T."/>
            <person name="Elewa A."/>
            <person name="Iarovenko S."/>
            <person name="Subramanian E."/>
            <person name="Araus A.J."/>
            <person name="Petzold A."/>
            <person name="Susuki M."/>
            <person name="Suzuki K.-i.T."/>
            <person name="Hayashi T."/>
            <person name="Toyoda A."/>
            <person name="Oliveira C."/>
            <person name="Osipova E."/>
            <person name="Leigh N.D."/>
            <person name="Simon A."/>
            <person name="Yun M.H."/>
        </authorList>
    </citation>
    <scope>NUCLEOTIDE SEQUENCE</scope>
    <source>
        <strain evidence="2">20211129_DDA</strain>
        <tissue evidence="2">Liver</tissue>
    </source>
</reference>
<name>A0AAV7WNK8_PLEWA</name>
<evidence type="ECO:0000313" key="2">
    <source>
        <dbReference type="EMBL" id="KAJ1214829.1"/>
    </source>
</evidence>
<feature type="region of interest" description="Disordered" evidence="1">
    <location>
        <begin position="55"/>
        <end position="75"/>
    </location>
</feature>
<protein>
    <submittedName>
        <fullName evidence="2">Uncharacterized protein</fullName>
    </submittedName>
</protein>
<evidence type="ECO:0000256" key="1">
    <source>
        <dbReference type="SAM" id="MobiDB-lite"/>
    </source>
</evidence>
<proteinExistence type="predicted"/>
<dbReference type="EMBL" id="JANPWB010000001">
    <property type="protein sequence ID" value="KAJ1214829.1"/>
    <property type="molecule type" value="Genomic_DNA"/>
</dbReference>
<dbReference type="AlphaFoldDB" id="A0AAV7WNK8"/>
<comment type="caution">
    <text evidence="2">The sequence shown here is derived from an EMBL/GenBank/DDBJ whole genome shotgun (WGS) entry which is preliminary data.</text>
</comment>
<organism evidence="2 3">
    <name type="scientific">Pleurodeles waltl</name>
    <name type="common">Iberian ribbed newt</name>
    <dbReference type="NCBI Taxonomy" id="8319"/>
    <lineage>
        <taxon>Eukaryota</taxon>
        <taxon>Metazoa</taxon>
        <taxon>Chordata</taxon>
        <taxon>Craniata</taxon>
        <taxon>Vertebrata</taxon>
        <taxon>Euteleostomi</taxon>
        <taxon>Amphibia</taxon>
        <taxon>Batrachia</taxon>
        <taxon>Caudata</taxon>
        <taxon>Salamandroidea</taxon>
        <taxon>Salamandridae</taxon>
        <taxon>Pleurodelinae</taxon>
        <taxon>Pleurodeles</taxon>
    </lineage>
</organism>
<accession>A0AAV7WNK8</accession>
<evidence type="ECO:0000313" key="3">
    <source>
        <dbReference type="Proteomes" id="UP001066276"/>
    </source>
</evidence>
<gene>
    <name evidence="2" type="ORF">NDU88_002440</name>
</gene>
<dbReference type="Proteomes" id="UP001066276">
    <property type="component" value="Chromosome 1_1"/>
</dbReference>